<protein>
    <submittedName>
        <fullName evidence="1">Uncharacterized protein</fullName>
    </submittedName>
</protein>
<reference evidence="1" key="1">
    <citation type="submission" date="2023-03" db="EMBL/GenBank/DDBJ databases">
        <title>Massive genome expansion in bonnet fungi (Mycena s.s.) driven by repeated elements and novel gene families across ecological guilds.</title>
        <authorList>
            <consortium name="Lawrence Berkeley National Laboratory"/>
            <person name="Harder C.B."/>
            <person name="Miyauchi S."/>
            <person name="Viragh M."/>
            <person name="Kuo A."/>
            <person name="Thoen E."/>
            <person name="Andreopoulos B."/>
            <person name="Lu D."/>
            <person name="Skrede I."/>
            <person name="Drula E."/>
            <person name="Henrissat B."/>
            <person name="Morin E."/>
            <person name="Kohler A."/>
            <person name="Barry K."/>
            <person name="LaButti K."/>
            <person name="Morin E."/>
            <person name="Salamov A."/>
            <person name="Lipzen A."/>
            <person name="Mereny Z."/>
            <person name="Hegedus B."/>
            <person name="Baldrian P."/>
            <person name="Stursova M."/>
            <person name="Weitz H."/>
            <person name="Taylor A."/>
            <person name="Grigoriev I.V."/>
            <person name="Nagy L.G."/>
            <person name="Martin F."/>
            <person name="Kauserud H."/>
        </authorList>
    </citation>
    <scope>NUCLEOTIDE SEQUENCE</scope>
    <source>
        <strain evidence="1">CBHHK188m</strain>
    </source>
</reference>
<name>A0AAD7I301_9AGAR</name>
<proteinExistence type="predicted"/>
<dbReference type="EMBL" id="JARJLG010000173">
    <property type="protein sequence ID" value="KAJ7732724.1"/>
    <property type="molecule type" value="Genomic_DNA"/>
</dbReference>
<feature type="non-terminal residue" evidence="1">
    <location>
        <position position="80"/>
    </location>
</feature>
<comment type="caution">
    <text evidence="1">The sequence shown here is derived from an EMBL/GenBank/DDBJ whole genome shotgun (WGS) entry which is preliminary data.</text>
</comment>
<dbReference type="AlphaFoldDB" id="A0AAD7I301"/>
<sequence length="80" mass="9602">VRIEWAKTRACAMHWKEEVDLLEEEMCRTHVFHVWRAGWWRDRVGLRGLEEGPQLEGETAYALCQAVMQTMLAERRTKEW</sequence>
<evidence type="ECO:0000313" key="1">
    <source>
        <dbReference type="EMBL" id="KAJ7732724.1"/>
    </source>
</evidence>
<accession>A0AAD7I301</accession>
<dbReference type="Proteomes" id="UP001215280">
    <property type="component" value="Unassembled WGS sequence"/>
</dbReference>
<evidence type="ECO:0000313" key="2">
    <source>
        <dbReference type="Proteomes" id="UP001215280"/>
    </source>
</evidence>
<keyword evidence="2" id="KW-1185">Reference proteome</keyword>
<feature type="non-terminal residue" evidence="1">
    <location>
        <position position="1"/>
    </location>
</feature>
<gene>
    <name evidence="1" type="ORF">DFH07DRAFT_701373</name>
</gene>
<organism evidence="1 2">
    <name type="scientific">Mycena maculata</name>
    <dbReference type="NCBI Taxonomy" id="230809"/>
    <lineage>
        <taxon>Eukaryota</taxon>
        <taxon>Fungi</taxon>
        <taxon>Dikarya</taxon>
        <taxon>Basidiomycota</taxon>
        <taxon>Agaricomycotina</taxon>
        <taxon>Agaricomycetes</taxon>
        <taxon>Agaricomycetidae</taxon>
        <taxon>Agaricales</taxon>
        <taxon>Marasmiineae</taxon>
        <taxon>Mycenaceae</taxon>
        <taxon>Mycena</taxon>
    </lineage>
</organism>